<evidence type="ECO:0000313" key="5">
    <source>
        <dbReference type="Proteomes" id="UP001190465"/>
    </source>
</evidence>
<name>A0ABM9LTD4_9MYCO</name>
<feature type="signal peptide" evidence="2">
    <location>
        <begin position="1"/>
        <end position="25"/>
    </location>
</feature>
<sequence length="359" mass="37506">MSRLFAAMVAAGMVGSATFLGGAYASAETAVIVPGTAPSPYPALRALYHFDPASRVAIGENYYDSAGAPRQVVPYPGSLWPLTGKDSPTLGNSVAVGTDNLGATIRDTEGPVAVTGLSQGVLALNAEQARLAHDPSAPPPGDLTFIKAGNPDRLFTKYFRPGTRLPGLDYTVPGAVESQYDTVEIVGQYDIFSDPLDRPGNLVALANALAAGGTNHTATAFSDPAQIAPENVRVTTNSRGATTTTYFLPAEELPLVQLLRDAGISGPMADEMEQVLRPVVARAYGPAPAPVRPALRLPALAHGLPNLAPVTIPINATTNVVSAVNTARVVNQIRQALPKKNKNPLPKIGILPKGKNKKR</sequence>
<proteinExistence type="predicted"/>
<feature type="domain" description="PE-PPE" evidence="3">
    <location>
        <begin position="67"/>
        <end position="284"/>
    </location>
</feature>
<accession>A0ABM9LTD4</accession>
<dbReference type="InterPro" id="IPR013228">
    <property type="entry name" value="PE-PPE_C"/>
</dbReference>
<organism evidence="4 5">
    <name type="scientific">[Mycobacterium] burgundiense</name>
    <dbReference type="NCBI Taxonomy" id="3064286"/>
    <lineage>
        <taxon>Bacteria</taxon>
        <taxon>Bacillati</taxon>
        <taxon>Actinomycetota</taxon>
        <taxon>Actinomycetes</taxon>
        <taxon>Mycobacteriales</taxon>
        <taxon>Mycobacteriaceae</taxon>
        <taxon>Mycolicibacterium</taxon>
    </lineage>
</organism>
<dbReference type="Pfam" id="PF08237">
    <property type="entry name" value="PE-PPE"/>
    <property type="match status" value="1"/>
</dbReference>
<reference evidence="4 5" key="1">
    <citation type="submission" date="2023-08" db="EMBL/GenBank/DDBJ databases">
        <authorList>
            <person name="Folkvardsen B D."/>
            <person name="Norman A."/>
        </authorList>
    </citation>
    <scope>NUCLEOTIDE SEQUENCE [LARGE SCALE GENOMIC DNA]</scope>
    <source>
        <strain evidence="4 5">Mu0053</strain>
    </source>
</reference>
<evidence type="ECO:0000313" key="4">
    <source>
        <dbReference type="EMBL" id="CAJ1504385.1"/>
    </source>
</evidence>
<dbReference type="RefSeq" id="WP_308478125.1">
    <property type="nucleotide sequence ID" value="NZ_OY726397.1"/>
</dbReference>
<protein>
    <submittedName>
        <fullName evidence="4">PE-PPE domain-containing protein</fullName>
    </submittedName>
</protein>
<dbReference type="EMBL" id="OY726397">
    <property type="protein sequence ID" value="CAJ1504385.1"/>
    <property type="molecule type" value="Genomic_DNA"/>
</dbReference>
<feature type="region of interest" description="Disordered" evidence="1">
    <location>
        <begin position="338"/>
        <end position="359"/>
    </location>
</feature>
<keyword evidence="5" id="KW-1185">Reference proteome</keyword>
<evidence type="ECO:0000256" key="2">
    <source>
        <dbReference type="SAM" id="SignalP"/>
    </source>
</evidence>
<gene>
    <name evidence="4" type="ORF">MU0053_002672</name>
</gene>
<evidence type="ECO:0000259" key="3">
    <source>
        <dbReference type="Pfam" id="PF08237"/>
    </source>
</evidence>
<keyword evidence="2" id="KW-0732">Signal</keyword>
<dbReference type="Proteomes" id="UP001190465">
    <property type="component" value="Chromosome"/>
</dbReference>
<evidence type="ECO:0000256" key="1">
    <source>
        <dbReference type="SAM" id="MobiDB-lite"/>
    </source>
</evidence>
<feature type="chain" id="PRO_5045710967" evidence="2">
    <location>
        <begin position="26"/>
        <end position="359"/>
    </location>
</feature>